<reference evidence="6 7" key="1">
    <citation type="submission" date="2020-08" db="EMBL/GenBank/DDBJ databases">
        <title>Oceanospirillum sp. nov. isolated from marine sediment.</title>
        <authorList>
            <person name="Ji X."/>
        </authorList>
    </citation>
    <scope>NUCLEOTIDE SEQUENCE [LARGE SCALE GENOMIC DNA]</scope>
    <source>
        <strain evidence="6 7">D5</strain>
    </source>
</reference>
<dbReference type="PANTHER" id="PTHR11104">
    <property type="entry name" value="AMINOGLYCOSIDE N3-ACETYLTRANSFERASE"/>
    <property type="match status" value="1"/>
</dbReference>
<gene>
    <name evidence="6" type="ORF">H4O21_03320</name>
</gene>
<keyword evidence="7" id="KW-1185">Reference proteome</keyword>
<comment type="caution">
    <text evidence="6">The sequence shown here is derived from an EMBL/GenBank/DDBJ whole genome shotgun (WGS) entry which is preliminary data.</text>
</comment>
<dbReference type="Pfam" id="PF02522">
    <property type="entry name" value="Antibiotic_NAT"/>
    <property type="match status" value="1"/>
</dbReference>
<dbReference type="SUPFAM" id="SSF110710">
    <property type="entry name" value="TTHA0583/YokD-like"/>
    <property type="match status" value="1"/>
</dbReference>
<keyword evidence="5" id="KW-0046">Antibiotic resistance</keyword>
<keyword evidence="3 5" id="KW-0808">Transferase</keyword>
<dbReference type="Proteomes" id="UP000565262">
    <property type="component" value="Unassembled WGS sequence"/>
</dbReference>
<dbReference type="PANTHER" id="PTHR11104:SF0">
    <property type="entry name" value="SPBETA PROPHAGE-DERIVED AMINOGLYCOSIDE N(3')-ACETYLTRANSFERASE-LIKE PROTEIN YOKD"/>
    <property type="match status" value="1"/>
</dbReference>
<dbReference type="InterPro" id="IPR028345">
    <property type="entry name" value="Antibiotic_NAT-like"/>
</dbReference>
<dbReference type="EMBL" id="JACJFM010000003">
    <property type="protein sequence ID" value="MBB1485637.1"/>
    <property type="molecule type" value="Genomic_DNA"/>
</dbReference>
<evidence type="ECO:0000256" key="3">
    <source>
        <dbReference type="ARBA" id="ARBA00022679"/>
    </source>
</evidence>
<evidence type="ECO:0000256" key="1">
    <source>
        <dbReference type="ARBA" id="ARBA00006383"/>
    </source>
</evidence>
<dbReference type="GO" id="GO:0046677">
    <property type="term" value="P:response to antibiotic"/>
    <property type="evidence" value="ECO:0007669"/>
    <property type="project" value="UniProtKB-KW"/>
</dbReference>
<comment type="catalytic activity">
    <reaction evidence="5">
        <text>a 2-deoxystreptamine antibiotic + acetyl-CoA = an N(3)-acetyl-2-deoxystreptamine antibiotic + CoA + H(+)</text>
        <dbReference type="Rhea" id="RHEA:12665"/>
        <dbReference type="ChEBI" id="CHEBI:15378"/>
        <dbReference type="ChEBI" id="CHEBI:57287"/>
        <dbReference type="ChEBI" id="CHEBI:57288"/>
        <dbReference type="ChEBI" id="CHEBI:57921"/>
        <dbReference type="ChEBI" id="CHEBI:77452"/>
        <dbReference type="EC" id="2.3.1.81"/>
    </reaction>
</comment>
<evidence type="ECO:0000313" key="6">
    <source>
        <dbReference type="EMBL" id="MBB1485637.1"/>
    </source>
</evidence>
<evidence type="ECO:0000256" key="2">
    <source>
        <dbReference type="ARBA" id="ARBA00012882"/>
    </source>
</evidence>
<dbReference type="InterPro" id="IPR003679">
    <property type="entry name" value="Amioglycoside_AcTrfase"/>
</dbReference>
<evidence type="ECO:0000256" key="5">
    <source>
        <dbReference type="RuleBase" id="RU365031"/>
    </source>
</evidence>
<name>A0A839IME0_9GAMM</name>
<organism evidence="6 7">
    <name type="scientific">Oceanospirillum sediminis</name>
    <dbReference type="NCBI Taxonomy" id="2760088"/>
    <lineage>
        <taxon>Bacteria</taxon>
        <taxon>Pseudomonadati</taxon>
        <taxon>Pseudomonadota</taxon>
        <taxon>Gammaproteobacteria</taxon>
        <taxon>Oceanospirillales</taxon>
        <taxon>Oceanospirillaceae</taxon>
        <taxon>Oceanospirillum</taxon>
    </lineage>
</organism>
<dbReference type="AlphaFoldDB" id="A0A839IME0"/>
<keyword evidence="4 5" id="KW-0012">Acyltransferase</keyword>
<dbReference type="RefSeq" id="WP_182807428.1">
    <property type="nucleotide sequence ID" value="NZ_JACJFM010000003.1"/>
</dbReference>
<protein>
    <recommendedName>
        <fullName evidence="2 5">Aminoglycoside N(3)-acetyltransferase</fullName>
        <ecNumber evidence="5">2.3.1.-</ecNumber>
    </recommendedName>
</protein>
<sequence>MKNSYSKQDIKNALLEVGVKKGSTIFSHSNIGFFGRPEEARNVDEAYKVIANAIFEVIGVSGTLVVPTFTYSFCKKEVFYYDETASNCGVFSELVRKDPASFRSMDPNISVAAIGRKAEALTLDTSKNSYAKDSFFDRFMNERGLVCNMNFDAGSTFVHFVERELKVPYRYDKEFSGVIINSERKELETEYSIFVRDDSTNDTIAAFETFDEIARNNMVFKTHSVGRGFIGCISSEDTFKLIQDEIKKDPGLLIKGEYY</sequence>
<dbReference type="GO" id="GO:0046353">
    <property type="term" value="F:aminoglycoside 3-N-acetyltransferase activity"/>
    <property type="evidence" value="ECO:0007669"/>
    <property type="project" value="UniProtKB-EC"/>
</dbReference>
<accession>A0A839IME0</accession>
<dbReference type="EC" id="2.3.1.-" evidence="5"/>
<evidence type="ECO:0000313" key="7">
    <source>
        <dbReference type="Proteomes" id="UP000565262"/>
    </source>
</evidence>
<comment type="similarity">
    <text evidence="1 5">Belongs to the antibiotic N-acetyltransferase family.</text>
</comment>
<proteinExistence type="inferred from homology"/>
<evidence type="ECO:0000256" key="4">
    <source>
        <dbReference type="ARBA" id="ARBA00023315"/>
    </source>
</evidence>